<feature type="domain" description="AMP-dependent synthetase/ligase" evidence="3">
    <location>
        <begin position="18"/>
        <end position="429"/>
    </location>
</feature>
<organism evidence="4 5">
    <name type="scientific">Streptomyces crystallinus</name>
    <dbReference type="NCBI Taxonomy" id="68191"/>
    <lineage>
        <taxon>Bacteria</taxon>
        <taxon>Bacillati</taxon>
        <taxon>Actinomycetota</taxon>
        <taxon>Actinomycetes</taxon>
        <taxon>Kitasatosporales</taxon>
        <taxon>Streptomycetaceae</taxon>
        <taxon>Streptomyces</taxon>
    </lineage>
</organism>
<reference evidence="4 5" key="1">
    <citation type="journal article" date="2019" name="Int. J. Syst. Evol. Microbiol.">
        <title>The Global Catalogue of Microorganisms (GCM) 10K type strain sequencing project: providing services to taxonomists for standard genome sequencing and annotation.</title>
        <authorList>
            <consortium name="The Broad Institute Genomics Platform"/>
            <consortium name="The Broad Institute Genome Sequencing Center for Infectious Disease"/>
            <person name="Wu L."/>
            <person name="Ma J."/>
        </authorList>
    </citation>
    <scope>NUCLEOTIDE SEQUENCE [LARGE SCALE GENOMIC DNA]</scope>
    <source>
        <strain evidence="4 5">JCM 5067</strain>
    </source>
</reference>
<dbReference type="InterPro" id="IPR042099">
    <property type="entry name" value="ANL_N_sf"/>
</dbReference>
<evidence type="ECO:0000256" key="1">
    <source>
        <dbReference type="ARBA" id="ARBA00022741"/>
    </source>
</evidence>
<keyword evidence="1" id="KW-0547">Nucleotide-binding</keyword>
<gene>
    <name evidence="4" type="ORF">GCM10010394_26230</name>
</gene>
<comment type="caution">
    <text evidence="4">The sequence shown here is derived from an EMBL/GenBank/DDBJ whole genome shotgun (WGS) entry which is preliminary data.</text>
</comment>
<proteinExistence type="predicted"/>
<dbReference type="RefSeq" id="WP_344073665.1">
    <property type="nucleotide sequence ID" value="NZ_BAAACA010000014.1"/>
</dbReference>
<dbReference type="Gene3D" id="3.40.50.12780">
    <property type="entry name" value="N-terminal domain of ligase-like"/>
    <property type="match status" value="2"/>
</dbReference>
<sequence length="599" mass="64524">METPSAPLTLAGLTLRGAERWPQAPALRWRTAEGTTDQLTFAEAHRASDEIARGLLALGLAPGDRVAIQSRLRPEWTLTLLAAASCGLVLVSLLPTTVPEEIVHVVNDCDAKVVICEDAEQLDKLRTALPGLAGLRHIVVIDEEPGVADPPTTLAALRRAGTHAVPAAALARRRAAVVPDDLLVIIYTSGTTGPKKGCALSHRNYVAVLRAHPTPPGRPQEPDASHGTVFVVTGPHTIALLMQLLSWWSGYTFSSFNGGSPDTMPAELRAAAPAIVPLVPLALEMIHRSVLAPRSACERAELVDAAREGLRVRRMRAAGEPVPTVVQEWFDEADRTLFAEVRERFGGNLRRATVSGAPVSPDILSFFVGCGVPLVECYGMTETAAAATSNSPETNRLGSVGTPLPGVEIAISDDGEVLIRGDNVFPGYWGYDEGEFGAVRDGWLHTGDLGRLDADGYLHLTGRKKELIQLSNGMAVTPHPLERELRAHPLLSQAVLYGEAKPHLVALLTLDAEQASRWAAERGLPTDPRALAAHPLLLDEVGRAVDDANATLQEYFRAKAFHVLDRDLSMATGELTISMKVARPVVHARFRELYESLYE</sequence>
<dbReference type="Pfam" id="PF00501">
    <property type="entry name" value="AMP-binding"/>
    <property type="match status" value="1"/>
</dbReference>
<dbReference type="PANTHER" id="PTHR43272:SF33">
    <property type="entry name" value="AMP-BINDING DOMAIN-CONTAINING PROTEIN-RELATED"/>
    <property type="match status" value="1"/>
</dbReference>
<protein>
    <submittedName>
        <fullName evidence="4">AMP-dependent synthetase/ligase</fullName>
    </submittedName>
</protein>
<keyword evidence="5" id="KW-1185">Reference proteome</keyword>
<dbReference type="Pfam" id="PF23562">
    <property type="entry name" value="AMP-binding_C_3"/>
    <property type="match status" value="1"/>
</dbReference>
<evidence type="ECO:0000313" key="5">
    <source>
        <dbReference type="Proteomes" id="UP001500668"/>
    </source>
</evidence>
<dbReference type="PANTHER" id="PTHR43272">
    <property type="entry name" value="LONG-CHAIN-FATTY-ACID--COA LIGASE"/>
    <property type="match status" value="1"/>
</dbReference>
<dbReference type="EMBL" id="BAAACA010000014">
    <property type="protein sequence ID" value="GAA0595509.1"/>
    <property type="molecule type" value="Genomic_DNA"/>
</dbReference>
<name>A0ABN1FQB9_9ACTN</name>
<dbReference type="InterPro" id="IPR000873">
    <property type="entry name" value="AMP-dep_synth/lig_dom"/>
</dbReference>
<accession>A0ABN1FQB9</accession>
<keyword evidence="2" id="KW-0067">ATP-binding</keyword>
<evidence type="ECO:0000259" key="3">
    <source>
        <dbReference type="Pfam" id="PF00501"/>
    </source>
</evidence>
<evidence type="ECO:0000313" key="4">
    <source>
        <dbReference type="EMBL" id="GAA0595509.1"/>
    </source>
</evidence>
<evidence type="ECO:0000256" key="2">
    <source>
        <dbReference type="ARBA" id="ARBA00022840"/>
    </source>
</evidence>
<dbReference type="SUPFAM" id="SSF56801">
    <property type="entry name" value="Acetyl-CoA synthetase-like"/>
    <property type="match status" value="1"/>
</dbReference>
<dbReference type="Proteomes" id="UP001500668">
    <property type="component" value="Unassembled WGS sequence"/>
</dbReference>
<dbReference type="CDD" id="cd05907">
    <property type="entry name" value="VL_LC_FACS_like"/>
    <property type="match status" value="1"/>
</dbReference>